<reference evidence="1" key="1">
    <citation type="thesis" date="2020" institute="ProQuest LLC" country="789 East Eisenhower Parkway, Ann Arbor, MI, USA">
        <title>Comparative Genomics and Chromosome Evolution.</title>
        <authorList>
            <person name="Mudd A.B."/>
        </authorList>
    </citation>
    <scope>NUCLEOTIDE SEQUENCE</scope>
    <source>
        <strain evidence="1">Female2</strain>
        <tissue evidence="1">Blood</tissue>
    </source>
</reference>
<gene>
    <name evidence="1" type="ORF">GDO86_019821</name>
</gene>
<comment type="caution">
    <text evidence="1">The sequence shown here is derived from an EMBL/GenBank/DDBJ whole genome shotgun (WGS) entry which is preliminary data.</text>
</comment>
<proteinExistence type="predicted"/>
<evidence type="ECO:0000313" key="2">
    <source>
        <dbReference type="Proteomes" id="UP000812440"/>
    </source>
</evidence>
<name>A0A8T2IGV5_9PIPI</name>
<dbReference type="AlphaFoldDB" id="A0A8T2IGV5"/>
<evidence type="ECO:0000313" key="1">
    <source>
        <dbReference type="EMBL" id="KAG8430877.1"/>
    </source>
</evidence>
<dbReference type="Proteomes" id="UP000812440">
    <property type="component" value="Unassembled WGS sequence"/>
</dbReference>
<keyword evidence="2" id="KW-1185">Reference proteome</keyword>
<accession>A0A8T2IGV5</accession>
<organism evidence="1 2">
    <name type="scientific">Hymenochirus boettgeri</name>
    <name type="common">Congo dwarf clawed frog</name>
    <dbReference type="NCBI Taxonomy" id="247094"/>
    <lineage>
        <taxon>Eukaryota</taxon>
        <taxon>Metazoa</taxon>
        <taxon>Chordata</taxon>
        <taxon>Craniata</taxon>
        <taxon>Vertebrata</taxon>
        <taxon>Euteleostomi</taxon>
        <taxon>Amphibia</taxon>
        <taxon>Batrachia</taxon>
        <taxon>Anura</taxon>
        <taxon>Pipoidea</taxon>
        <taxon>Pipidae</taxon>
        <taxon>Pipinae</taxon>
        <taxon>Hymenochirus</taxon>
    </lineage>
</organism>
<protein>
    <submittedName>
        <fullName evidence="1">Uncharacterized protein</fullName>
    </submittedName>
</protein>
<sequence>MASSKNDSDRPMKRAVFGLNKCAVEECWTSVKTLQYTANIKLLRLPKSFYCQEYKRTCMMVKPCDSIPMNTVDMTYTYIDIYYIY</sequence>
<dbReference type="EMBL" id="JAACNH010000548">
    <property type="protein sequence ID" value="KAG8430877.1"/>
    <property type="molecule type" value="Genomic_DNA"/>
</dbReference>